<gene>
    <name evidence="2" type="ORF">ABII15_28350</name>
</gene>
<feature type="region of interest" description="Disordered" evidence="1">
    <location>
        <begin position="1"/>
        <end position="24"/>
    </location>
</feature>
<dbReference type="EMBL" id="CP159534">
    <property type="protein sequence ID" value="XCJ73631.1"/>
    <property type="molecule type" value="Genomic_DNA"/>
</dbReference>
<name>A0AAU8IYT3_9ACTN</name>
<dbReference type="KEGG" id="stac:ABII15_28350"/>
<dbReference type="RefSeq" id="WP_353945090.1">
    <property type="nucleotide sequence ID" value="NZ_CP159534.1"/>
</dbReference>
<organism evidence="2">
    <name type="scientific">Streptomyces tabacisoli</name>
    <dbReference type="NCBI Taxonomy" id="3156398"/>
    <lineage>
        <taxon>Bacteria</taxon>
        <taxon>Bacillati</taxon>
        <taxon>Actinomycetota</taxon>
        <taxon>Actinomycetes</taxon>
        <taxon>Kitasatosporales</taxon>
        <taxon>Streptomycetaceae</taxon>
        <taxon>Streptomyces</taxon>
    </lineage>
</organism>
<evidence type="ECO:0000256" key="1">
    <source>
        <dbReference type="SAM" id="MobiDB-lite"/>
    </source>
</evidence>
<sequence>MLISSNAETNGSFTASSTASRTASAVSLRIFRTATRVTCVNAADAAPDNPNVTTAVAAAIAIWIASTVN</sequence>
<accession>A0AAU8IYT3</accession>
<proteinExistence type="predicted"/>
<dbReference type="AlphaFoldDB" id="A0AAU8IYT3"/>
<feature type="compositionally biased region" description="Polar residues" evidence="1">
    <location>
        <begin position="1"/>
        <end position="11"/>
    </location>
</feature>
<feature type="compositionally biased region" description="Low complexity" evidence="1">
    <location>
        <begin position="12"/>
        <end position="24"/>
    </location>
</feature>
<evidence type="ECO:0000313" key="2">
    <source>
        <dbReference type="EMBL" id="XCJ73631.1"/>
    </source>
</evidence>
<reference evidence="2" key="1">
    <citation type="submission" date="2024-06" db="EMBL/GenBank/DDBJ databases">
        <title>Streptomyces sp. strain HUAS MG91 genome sequences.</title>
        <authorList>
            <person name="Mo P."/>
        </authorList>
    </citation>
    <scope>NUCLEOTIDE SEQUENCE</scope>
    <source>
        <strain evidence="2">HUAS MG91</strain>
    </source>
</reference>
<protein>
    <submittedName>
        <fullName evidence="2">Uncharacterized protein</fullName>
    </submittedName>
</protein>